<dbReference type="AlphaFoldDB" id="C4FSI6"/>
<accession>C4FSI6</accession>
<feature type="region of interest" description="Disordered" evidence="2">
    <location>
        <begin position="1"/>
        <end position="22"/>
    </location>
</feature>
<evidence type="ECO:0000256" key="1">
    <source>
        <dbReference type="ARBA" id="ARBA00009129"/>
    </source>
</evidence>
<organism evidence="4 5">
    <name type="scientific">Veillonella dispar ATCC 17748</name>
    <dbReference type="NCBI Taxonomy" id="546273"/>
    <lineage>
        <taxon>Bacteria</taxon>
        <taxon>Bacillati</taxon>
        <taxon>Bacillota</taxon>
        <taxon>Negativicutes</taxon>
        <taxon>Veillonellales</taxon>
        <taxon>Veillonellaceae</taxon>
        <taxon>Veillonella</taxon>
    </lineage>
</organism>
<dbReference type="OrthoDB" id="1632173at2"/>
<dbReference type="HOGENOM" id="CLU_135567_0_0_9"/>
<dbReference type="SUPFAM" id="SSF69047">
    <property type="entry name" value="Hypothetical protein YjbJ"/>
    <property type="match status" value="1"/>
</dbReference>
<evidence type="ECO:0000313" key="4">
    <source>
        <dbReference type="EMBL" id="EEP64814.1"/>
    </source>
</evidence>
<comment type="similarity">
    <text evidence="1">Belongs to the UPF0337 (CsbD) family.</text>
</comment>
<dbReference type="InterPro" id="IPR036629">
    <property type="entry name" value="YjbJ_sf"/>
</dbReference>
<name>C4FSI6_9FIRM</name>
<evidence type="ECO:0000256" key="2">
    <source>
        <dbReference type="SAM" id="MobiDB-lite"/>
    </source>
</evidence>
<proteinExistence type="inferred from homology"/>
<dbReference type="Proteomes" id="UP000003529">
    <property type="component" value="Unassembled WGS sequence"/>
</dbReference>
<evidence type="ECO:0000313" key="5">
    <source>
        <dbReference type="Proteomes" id="UP000003529"/>
    </source>
</evidence>
<dbReference type="EMBL" id="ACIK02000019">
    <property type="protein sequence ID" value="EEP64814.1"/>
    <property type="molecule type" value="Genomic_DNA"/>
</dbReference>
<dbReference type="RefSeq" id="WP_005387800.1">
    <property type="nucleotide sequence ID" value="NZ_GG667605.1"/>
</dbReference>
<reference evidence="4" key="1">
    <citation type="submission" date="2009-04" db="EMBL/GenBank/DDBJ databases">
        <authorList>
            <person name="Weinstock G."/>
            <person name="Sodergren E."/>
            <person name="Clifton S."/>
            <person name="Fulton L."/>
            <person name="Fulton B."/>
            <person name="Courtney L."/>
            <person name="Fronick C."/>
            <person name="Harrison M."/>
            <person name="Strong C."/>
            <person name="Farmer C."/>
            <person name="Delahaunty K."/>
            <person name="Markovic C."/>
            <person name="Hall O."/>
            <person name="Minx P."/>
            <person name="Tomlinson C."/>
            <person name="Mitreva M."/>
            <person name="Nelson J."/>
            <person name="Hou S."/>
            <person name="Wollam A."/>
            <person name="Pepin K.H."/>
            <person name="Johnson M."/>
            <person name="Bhonagiri V."/>
            <person name="Nash W.E."/>
            <person name="Warren W."/>
            <person name="Chinwalla A."/>
            <person name="Mardis E.R."/>
            <person name="Wilson R.K."/>
        </authorList>
    </citation>
    <scope>NUCLEOTIDE SEQUENCE [LARGE SCALE GENOMIC DNA]</scope>
    <source>
        <strain evidence="4">ATCC 17748</strain>
    </source>
</reference>
<dbReference type="Pfam" id="PF05532">
    <property type="entry name" value="CsbD"/>
    <property type="match status" value="1"/>
</dbReference>
<sequence>MALEDKLDQVKGAVKENAGKLTDDKQMQAEGVVENTVAKVKDAATNVADDVKKAADDVKDVVDGAISGLKNALGNDDK</sequence>
<dbReference type="Gene3D" id="1.10.1470.10">
    <property type="entry name" value="YjbJ"/>
    <property type="match status" value="1"/>
</dbReference>
<dbReference type="eggNOG" id="COG3237">
    <property type="taxonomic scope" value="Bacteria"/>
</dbReference>
<gene>
    <name evidence="4" type="ORF">VEIDISOL_01876</name>
</gene>
<dbReference type="InterPro" id="IPR008462">
    <property type="entry name" value="CsbD"/>
</dbReference>
<comment type="caution">
    <text evidence="4">The sequence shown here is derived from an EMBL/GenBank/DDBJ whole genome shotgun (WGS) entry which is preliminary data.</text>
</comment>
<evidence type="ECO:0000259" key="3">
    <source>
        <dbReference type="Pfam" id="PF05532"/>
    </source>
</evidence>
<feature type="domain" description="CsbD-like" evidence="3">
    <location>
        <begin position="4"/>
        <end position="53"/>
    </location>
</feature>
<protein>
    <submittedName>
        <fullName evidence="4">CsbD-like protein</fullName>
    </submittedName>
</protein>
<keyword evidence="5" id="KW-1185">Reference proteome</keyword>